<keyword evidence="9" id="KW-0406">Ion transport</keyword>
<evidence type="ECO:0000256" key="2">
    <source>
        <dbReference type="ARBA" id="ARBA00007367"/>
    </source>
</evidence>
<evidence type="ECO:0000256" key="10">
    <source>
        <dbReference type="ARBA" id="ARBA00023136"/>
    </source>
</evidence>
<feature type="transmembrane region" description="Helical" evidence="12">
    <location>
        <begin position="34"/>
        <end position="53"/>
    </location>
</feature>
<proteinExistence type="inferred from homology"/>
<keyword evidence="3" id="KW-0813">Transport</keyword>
<dbReference type="GO" id="GO:0015385">
    <property type="term" value="F:sodium:proton antiporter activity"/>
    <property type="evidence" value="ECO:0007669"/>
    <property type="project" value="InterPro"/>
</dbReference>
<evidence type="ECO:0000256" key="8">
    <source>
        <dbReference type="ARBA" id="ARBA00023053"/>
    </source>
</evidence>
<feature type="transmembrane region" description="Helical" evidence="12">
    <location>
        <begin position="6"/>
        <end position="27"/>
    </location>
</feature>
<evidence type="ECO:0000256" key="1">
    <source>
        <dbReference type="ARBA" id="ARBA00004651"/>
    </source>
</evidence>
<keyword evidence="5" id="KW-1003">Cell membrane</keyword>
<feature type="domain" description="Cation/H+ exchanger transmembrane" evidence="13">
    <location>
        <begin position="19"/>
        <end position="399"/>
    </location>
</feature>
<dbReference type="GO" id="GO:0098719">
    <property type="term" value="P:sodium ion import across plasma membrane"/>
    <property type="evidence" value="ECO:0007669"/>
    <property type="project" value="TreeGrafter"/>
</dbReference>
<keyword evidence="6 12" id="KW-0812">Transmembrane</keyword>
<evidence type="ECO:0000256" key="6">
    <source>
        <dbReference type="ARBA" id="ARBA00022692"/>
    </source>
</evidence>
<dbReference type="eggNOG" id="COG0025">
    <property type="taxonomic scope" value="Bacteria"/>
</dbReference>
<feature type="transmembrane region" description="Helical" evidence="12">
    <location>
        <begin position="228"/>
        <end position="246"/>
    </location>
</feature>
<feature type="transmembrane region" description="Helical" evidence="12">
    <location>
        <begin position="127"/>
        <end position="147"/>
    </location>
</feature>
<keyword evidence="4" id="KW-0050">Antiport</keyword>
<dbReference type="OrthoDB" id="154752at2"/>
<evidence type="ECO:0000256" key="5">
    <source>
        <dbReference type="ARBA" id="ARBA00022475"/>
    </source>
</evidence>
<evidence type="ECO:0000313" key="14">
    <source>
        <dbReference type="EMBL" id="KPL59940.1"/>
    </source>
</evidence>
<dbReference type="Gene3D" id="6.10.140.1330">
    <property type="match status" value="1"/>
</dbReference>
<evidence type="ECO:0000256" key="3">
    <source>
        <dbReference type="ARBA" id="ARBA00022448"/>
    </source>
</evidence>
<feature type="transmembrane region" description="Helical" evidence="12">
    <location>
        <begin position="168"/>
        <end position="188"/>
    </location>
</feature>
<evidence type="ECO:0000256" key="4">
    <source>
        <dbReference type="ARBA" id="ARBA00022449"/>
    </source>
</evidence>
<evidence type="ECO:0000256" key="9">
    <source>
        <dbReference type="ARBA" id="ARBA00023065"/>
    </source>
</evidence>
<keyword evidence="10 12" id="KW-0472">Membrane</keyword>
<evidence type="ECO:0000259" key="13">
    <source>
        <dbReference type="Pfam" id="PF00999"/>
    </source>
</evidence>
<evidence type="ECO:0000256" key="7">
    <source>
        <dbReference type="ARBA" id="ARBA00022989"/>
    </source>
</evidence>
<dbReference type="AlphaFoldDB" id="A0A0P6VXV0"/>
<comment type="similarity">
    <text evidence="2">Belongs to the monovalent cation:proton antiporter 1 (CPA1) transporter (TC 2.A.36) family.</text>
</comment>
<dbReference type="PATRIC" id="fig|218284.4.peg.3135"/>
<dbReference type="PANTHER" id="PTHR10110">
    <property type="entry name" value="SODIUM/HYDROGEN EXCHANGER"/>
    <property type="match status" value="1"/>
</dbReference>
<sequence>MHELDMHHIFELGLILVMIAAGITAISKKFKQPYPIALVIVGALIGLFNIPVLEPLKAFITEGEVFNFVIITLFLPALLGEAALKLPYSHLKANKEPIIALAFGGTLISFLIIGFSAYYFFDFSIQAAFVFGALMSATDPVSVLSIFKSVGVKKRLAVVIEGESLFNDGLAVVLFNISAFYLVSYIDAGWAGLGSGLWEFIRVVSLGVIIGGSLGYAFSILTKYYDDYPLEIIFSVILFYGSFLLAESVHASGVIAVVIAALIFGNFGGKIGMSPTTKLNINSFWDVAALLANSLVFLMVGLEITRIDLMEKWPYIFAAILVVLVARSIAVYTSLSLIGNFPHMWKHILNWGGLKGSLSIALVLSLPRDFPGREDVLILGFSVVLFSLVVQGLTIKPLINVLGIKPKEEGHEEFGKLLSQLHRYETAISEIHRVKQKLYITDPVSGELIDTYKKRIDMLKAQLDDLFDRNPVLKENQLATLRKHALYAEYEAVAKLEKEEIISSAIAENEYDSITDSIVHNEEK</sequence>
<evidence type="ECO:0000256" key="12">
    <source>
        <dbReference type="SAM" id="Phobius"/>
    </source>
</evidence>
<feature type="transmembrane region" description="Helical" evidence="12">
    <location>
        <begin position="376"/>
        <end position="395"/>
    </location>
</feature>
<dbReference type="GO" id="GO:0005886">
    <property type="term" value="C:plasma membrane"/>
    <property type="evidence" value="ECO:0007669"/>
    <property type="project" value="UniProtKB-SubCell"/>
</dbReference>
<evidence type="ECO:0000256" key="11">
    <source>
        <dbReference type="ARBA" id="ARBA00023201"/>
    </source>
</evidence>
<comment type="subcellular location">
    <subcellularLocation>
        <location evidence="1">Cell membrane</location>
        <topology evidence="1">Multi-pass membrane protein</topology>
    </subcellularLocation>
</comment>
<gene>
    <name evidence="14" type="ORF">AM506_07620</name>
</gene>
<dbReference type="GO" id="GO:0015386">
    <property type="term" value="F:potassium:proton antiporter activity"/>
    <property type="evidence" value="ECO:0007669"/>
    <property type="project" value="TreeGrafter"/>
</dbReference>
<dbReference type="Pfam" id="PF00999">
    <property type="entry name" value="Na_H_Exchanger"/>
    <property type="match status" value="1"/>
</dbReference>
<keyword evidence="7 12" id="KW-1133">Transmembrane helix</keyword>
<feature type="transmembrane region" description="Helical" evidence="12">
    <location>
        <begin position="65"/>
        <end position="86"/>
    </location>
</feature>
<keyword evidence="8" id="KW-0915">Sodium</keyword>
<dbReference type="RefSeq" id="WP_060671906.1">
    <property type="nucleotide sequence ID" value="NZ_LIXZ01000005.1"/>
</dbReference>
<feature type="transmembrane region" description="Helical" evidence="12">
    <location>
        <begin position="200"/>
        <end position="221"/>
    </location>
</feature>
<organism evidence="14 15">
    <name type="scientific">Rossellomorea vietnamensis</name>
    <dbReference type="NCBI Taxonomy" id="218284"/>
    <lineage>
        <taxon>Bacteria</taxon>
        <taxon>Bacillati</taxon>
        <taxon>Bacillota</taxon>
        <taxon>Bacilli</taxon>
        <taxon>Bacillales</taxon>
        <taxon>Bacillaceae</taxon>
        <taxon>Rossellomorea</taxon>
    </lineage>
</organism>
<accession>A0A0P6VXV0</accession>
<protein>
    <submittedName>
        <fullName evidence="14">Sodium:proton antiporter</fullName>
    </submittedName>
</protein>
<feature type="transmembrane region" description="Helical" evidence="12">
    <location>
        <begin position="98"/>
        <end position="121"/>
    </location>
</feature>
<dbReference type="InterPro" id="IPR018422">
    <property type="entry name" value="Cation/H_exchanger_CPA1"/>
</dbReference>
<dbReference type="EMBL" id="LIXZ01000005">
    <property type="protein sequence ID" value="KPL59940.1"/>
    <property type="molecule type" value="Genomic_DNA"/>
</dbReference>
<dbReference type="PANTHER" id="PTHR10110:SF195">
    <property type="entry name" value="NA(+)_H(+) ANTIPORTER NHAS2"/>
    <property type="match status" value="1"/>
</dbReference>
<dbReference type="GO" id="GO:0051453">
    <property type="term" value="P:regulation of intracellular pH"/>
    <property type="evidence" value="ECO:0007669"/>
    <property type="project" value="TreeGrafter"/>
</dbReference>
<dbReference type="Proteomes" id="UP000050398">
    <property type="component" value="Unassembled WGS sequence"/>
</dbReference>
<feature type="transmembrane region" description="Helical" evidence="12">
    <location>
        <begin position="314"/>
        <end position="335"/>
    </location>
</feature>
<feature type="transmembrane region" description="Helical" evidence="12">
    <location>
        <begin position="284"/>
        <end position="302"/>
    </location>
</feature>
<name>A0A0P6VXV0_9BACI</name>
<comment type="caution">
    <text evidence="14">The sequence shown here is derived from an EMBL/GenBank/DDBJ whole genome shotgun (WGS) entry which is preliminary data.</text>
</comment>
<keyword evidence="11" id="KW-0739">Sodium transport</keyword>
<reference evidence="14 15" key="1">
    <citation type="submission" date="2015-08" db="EMBL/GenBank/DDBJ databases">
        <title>Draft Genome Sequence of Bacillus vietnamensis UCD-SED5.</title>
        <authorList>
            <person name="Lee R.D."/>
            <person name="Jospin G."/>
            <person name="Lang J.M."/>
            <person name="Coil D.A."/>
            <person name="Eisen J.A."/>
        </authorList>
    </citation>
    <scope>NUCLEOTIDE SEQUENCE [LARGE SCALE GENOMIC DNA]</scope>
    <source>
        <strain evidence="14 15">UCD-SED5</strain>
    </source>
</reference>
<evidence type="ECO:0000313" key="15">
    <source>
        <dbReference type="Proteomes" id="UP000050398"/>
    </source>
</evidence>
<dbReference type="InterPro" id="IPR006153">
    <property type="entry name" value="Cation/H_exchanger_TM"/>
</dbReference>